<dbReference type="NCBIfam" id="NF003950">
    <property type="entry name" value="PRK05450.1-3"/>
    <property type="match status" value="1"/>
</dbReference>
<dbReference type="NCBIfam" id="TIGR00466">
    <property type="entry name" value="kdsB"/>
    <property type="match status" value="1"/>
</dbReference>
<evidence type="ECO:0000313" key="6">
    <source>
        <dbReference type="EMBL" id="AMJ74565.1"/>
    </source>
</evidence>
<dbReference type="Gene3D" id="3.90.550.10">
    <property type="entry name" value="Spore Coat Polysaccharide Biosynthesis Protein SpsA, Chain A"/>
    <property type="match status" value="1"/>
</dbReference>
<reference evidence="7" key="2">
    <citation type="submission" date="2023-07" db="EMBL/GenBank/DDBJ databases">
        <title>Genome content predicts the carbon catabolic preferences of heterotrophic bacteria.</title>
        <authorList>
            <person name="Gralka M."/>
        </authorList>
    </citation>
    <scope>NUCLEOTIDE SEQUENCE</scope>
    <source>
        <strain evidence="7">F2M12</strain>
    </source>
</reference>
<dbReference type="Proteomes" id="UP000056750">
    <property type="component" value="Chromosome"/>
</dbReference>
<dbReference type="RefSeq" id="WP_057791599.1">
    <property type="nucleotide sequence ID" value="NZ_CAXIBE010000019.1"/>
</dbReference>
<dbReference type="NCBIfam" id="NF009905">
    <property type="entry name" value="PRK13368.1"/>
    <property type="match status" value="1"/>
</dbReference>
<keyword evidence="2 5" id="KW-0808">Transferase</keyword>
<dbReference type="EC" id="2.7.7.38" evidence="5"/>
<dbReference type="InterPro" id="IPR003329">
    <property type="entry name" value="Cytidylyl_trans"/>
</dbReference>
<accession>A0AAW7YUU3</accession>
<dbReference type="EMBL" id="CP013926">
    <property type="protein sequence ID" value="AMJ74565.1"/>
    <property type="molecule type" value="Genomic_DNA"/>
</dbReference>
<comment type="function">
    <text evidence="5">Activates KDO (a required 8-carbon sugar) for incorporation into bacterial lipopolysaccharide in Gram-negative bacteria.</text>
</comment>
<dbReference type="GO" id="GO:0009103">
    <property type="term" value="P:lipopolysaccharide biosynthetic process"/>
    <property type="evidence" value="ECO:0007669"/>
    <property type="project" value="UniProtKB-UniRule"/>
</dbReference>
<sequence>MAFTVVIPARYGSSRFPGKPLADINGKPMIQHVVERAIEAGADRIIVATDDMRIADVANEFSHVCMTADTHQSGTERIAEVIEKENIAADSIVVNVQGDEPFIPAANIKQVASNLSNAPQCVMATLSTPILESDDVFNPNMVKVLVNAHQEAMYFSRSAIPFERDRMMENRQSVDPKLYFRHIGIYAYRAQYVQQYVSYQPSALEQIESLEQLRALWYGDKIHCTVANAKPPVGIDTPEDLARLLASLG</sequence>
<proteinExistence type="inferred from homology"/>
<gene>
    <name evidence="5 7" type="primary">kdsB</name>
    <name evidence="6" type="ORF">AVL57_11685</name>
    <name evidence="7" type="ORF">Q4527_02100</name>
</gene>
<reference evidence="6 8" key="1">
    <citation type="submission" date="2015-12" db="EMBL/GenBank/DDBJ databases">
        <title>Intraspecies pangenome expansion in the marine bacterium Alteromonas.</title>
        <authorList>
            <person name="Lopez-Perez M."/>
            <person name="Rodriguez-Valera F."/>
        </authorList>
    </citation>
    <scope>NUCLEOTIDE SEQUENCE [LARGE SCALE GENOMIC DNA]</scope>
    <source>
        <strain evidence="6 8">LMG 21861</strain>
    </source>
</reference>
<protein>
    <recommendedName>
        <fullName evidence="5">3-deoxy-manno-octulosonate cytidylyltransferase</fullName>
        <ecNumber evidence="5">2.7.7.38</ecNumber>
    </recommendedName>
    <alternativeName>
        <fullName evidence="5">CMP-2-keto-3-deoxyoctulosonic acid synthase</fullName>
        <shortName evidence="5">CKS</shortName>
        <shortName evidence="5">CMP-KDO synthase</shortName>
    </alternativeName>
</protein>
<dbReference type="Proteomes" id="UP001170717">
    <property type="component" value="Unassembled WGS sequence"/>
</dbReference>
<dbReference type="KEGG" id="asq:AVL57_11685"/>
<name>A0AAW7YUU3_9ALTE</name>
<evidence type="ECO:0000313" key="9">
    <source>
        <dbReference type="Proteomes" id="UP001170717"/>
    </source>
</evidence>
<dbReference type="GO" id="GO:0005829">
    <property type="term" value="C:cytosol"/>
    <property type="evidence" value="ECO:0007669"/>
    <property type="project" value="TreeGrafter"/>
</dbReference>
<dbReference type="CDD" id="cd02517">
    <property type="entry name" value="CMP-KDO-Synthetase"/>
    <property type="match status" value="1"/>
</dbReference>
<comment type="catalytic activity">
    <reaction evidence="5">
        <text>3-deoxy-alpha-D-manno-oct-2-ulosonate + CTP = CMP-3-deoxy-beta-D-manno-octulosonate + diphosphate</text>
        <dbReference type="Rhea" id="RHEA:23448"/>
        <dbReference type="ChEBI" id="CHEBI:33019"/>
        <dbReference type="ChEBI" id="CHEBI:37563"/>
        <dbReference type="ChEBI" id="CHEBI:85986"/>
        <dbReference type="ChEBI" id="CHEBI:85987"/>
        <dbReference type="EC" id="2.7.7.38"/>
    </reaction>
</comment>
<dbReference type="GO" id="GO:0016020">
    <property type="term" value="C:membrane"/>
    <property type="evidence" value="ECO:0007669"/>
    <property type="project" value="UniProtKB-SubCell"/>
</dbReference>
<evidence type="ECO:0000313" key="7">
    <source>
        <dbReference type="EMBL" id="MDO6576160.1"/>
    </source>
</evidence>
<evidence type="ECO:0000256" key="5">
    <source>
        <dbReference type="HAMAP-Rule" id="MF_00057"/>
    </source>
</evidence>
<evidence type="ECO:0000256" key="4">
    <source>
        <dbReference type="ARBA" id="ARBA00022985"/>
    </source>
</evidence>
<dbReference type="Pfam" id="PF02348">
    <property type="entry name" value="CTP_transf_3"/>
    <property type="match status" value="1"/>
</dbReference>
<dbReference type="SUPFAM" id="SSF53448">
    <property type="entry name" value="Nucleotide-diphospho-sugar transferases"/>
    <property type="match status" value="1"/>
</dbReference>
<dbReference type="GO" id="GO:0008690">
    <property type="term" value="F:3-deoxy-manno-octulosonate cytidylyltransferase activity"/>
    <property type="evidence" value="ECO:0007669"/>
    <property type="project" value="UniProtKB-UniRule"/>
</dbReference>
<dbReference type="InterPro" id="IPR004528">
    <property type="entry name" value="KdsB"/>
</dbReference>
<dbReference type="EMBL" id="JAUOQI010000001">
    <property type="protein sequence ID" value="MDO6576160.1"/>
    <property type="molecule type" value="Genomic_DNA"/>
</dbReference>
<keyword evidence="8" id="KW-1185">Reference proteome</keyword>
<dbReference type="PANTHER" id="PTHR42866">
    <property type="entry name" value="3-DEOXY-MANNO-OCTULOSONATE CYTIDYLYLTRANSFERASE"/>
    <property type="match status" value="1"/>
</dbReference>
<evidence type="ECO:0000256" key="1">
    <source>
        <dbReference type="ARBA" id="ARBA00004370"/>
    </source>
</evidence>
<dbReference type="HAMAP" id="MF_00057">
    <property type="entry name" value="KdsB"/>
    <property type="match status" value="1"/>
</dbReference>
<comment type="pathway">
    <text evidence="5">Nucleotide-sugar biosynthesis; CMP-3-deoxy-D-manno-octulosonate biosynthesis; CMP-3-deoxy-D-manno-octulosonate from 3-deoxy-D-manno-octulosonate and CTP: step 1/1.</text>
</comment>
<dbReference type="AlphaFoldDB" id="A0AAW7YUU3"/>
<keyword evidence="5" id="KW-0963">Cytoplasm</keyword>
<dbReference type="NCBIfam" id="NF003952">
    <property type="entry name" value="PRK05450.1-5"/>
    <property type="match status" value="1"/>
</dbReference>
<evidence type="ECO:0000313" key="8">
    <source>
        <dbReference type="Proteomes" id="UP000056750"/>
    </source>
</evidence>
<keyword evidence="3 5" id="KW-0548">Nucleotidyltransferase</keyword>
<comment type="subcellular location">
    <subcellularLocation>
        <location evidence="5">Cytoplasm</location>
    </subcellularLocation>
    <subcellularLocation>
        <location evidence="1">Membrane</location>
    </subcellularLocation>
</comment>
<evidence type="ECO:0000256" key="2">
    <source>
        <dbReference type="ARBA" id="ARBA00022679"/>
    </source>
</evidence>
<keyword evidence="4 5" id="KW-0448">Lipopolysaccharide biosynthesis</keyword>
<dbReference type="PANTHER" id="PTHR42866:SF2">
    <property type="entry name" value="3-DEOXY-MANNO-OCTULOSONATE CYTIDYLYLTRANSFERASE, MITOCHONDRIAL"/>
    <property type="match status" value="1"/>
</dbReference>
<evidence type="ECO:0000256" key="3">
    <source>
        <dbReference type="ARBA" id="ARBA00022695"/>
    </source>
</evidence>
<dbReference type="FunFam" id="3.90.550.10:FF:000011">
    <property type="entry name" value="3-deoxy-manno-octulosonate cytidylyltransferase"/>
    <property type="match status" value="1"/>
</dbReference>
<dbReference type="InterPro" id="IPR029044">
    <property type="entry name" value="Nucleotide-diphossugar_trans"/>
</dbReference>
<organism evidence="7 9">
    <name type="scientific">Alteromonas stellipolaris</name>
    <dbReference type="NCBI Taxonomy" id="233316"/>
    <lineage>
        <taxon>Bacteria</taxon>
        <taxon>Pseudomonadati</taxon>
        <taxon>Pseudomonadota</taxon>
        <taxon>Gammaproteobacteria</taxon>
        <taxon>Alteromonadales</taxon>
        <taxon>Alteromonadaceae</taxon>
        <taxon>Alteromonas/Salinimonas group</taxon>
        <taxon>Alteromonas</taxon>
    </lineage>
</organism>
<comment type="similarity">
    <text evidence="5">Belongs to the KdsB family.</text>
</comment>
<dbReference type="GO" id="GO:0033468">
    <property type="term" value="P:CMP-keto-3-deoxy-D-manno-octulosonic acid biosynthetic process"/>
    <property type="evidence" value="ECO:0007669"/>
    <property type="project" value="UniProtKB-UniRule"/>
</dbReference>